<feature type="transmembrane region" description="Helical" evidence="1">
    <location>
        <begin position="425"/>
        <end position="447"/>
    </location>
</feature>
<proteinExistence type="predicted"/>
<dbReference type="EMBL" id="CAIJCS010000019">
    <property type="protein sequence ID" value="CAC9932366.1"/>
    <property type="molecule type" value="Genomic_DNA"/>
</dbReference>
<dbReference type="GO" id="GO:0005886">
    <property type="term" value="C:plasma membrane"/>
    <property type="evidence" value="ECO:0007669"/>
    <property type="project" value="UniProtKB-SubCell"/>
</dbReference>
<feature type="transmembrane region" description="Helical" evidence="1">
    <location>
        <begin position="21"/>
        <end position="41"/>
    </location>
</feature>
<keyword evidence="1" id="KW-1133">Transmembrane helix</keyword>
<feature type="transmembrane region" description="Helical" evidence="1">
    <location>
        <begin position="261"/>
        <end position="281"/>
    </location>
</feature>
<sequence>MVMKNPIHRRIPRLFLKKPGAYLPLFFISLLTVTFASSFFISQNSIKPLYYKGLRENKVEDGQFLMANPMTKERSDAIKKRDVDLAKNFYKDLTCRVPGDDDTREKILRIFVNREKINTAAIHAGRLPAAKGEIAVAANFAKAENLAPGDKLILNGKDYKITALVATPDYSTILKTQGDLAMDTKHFSVAFVTDDVFDSLKEKNHYLYSYRNRERLSEGKARDRFEDILSDAEKSGPILGATTFYDNRCIQYFIDDMGGDVPMMTITLVILFISLGFISALQTRGLLREEAPVIGTLLSMGYGAKTLIRHYSLVPTCLVILSGIFGNILAYTKGYTLYADLYYTSYNLPPFVPILSLKAFAITTLIPLGIVWLVNRILLLRYFRLSPLRFLRREFYHKKRKNAPTFDGFSFKRAARLRILSENRLNIFALFFGMFVGNLLLLFSVALGPMFDDYADSVKKDMKYNYTYLVKAADPDVHGAKGLSLTMDYKKDTEKTQLNVLGPDQHTAFSDDLPSSMKPHDVVISTGLAHRDHLNIGDAIEVKLPGSKYYKTLHVAAIAHDIHSIQALMPMDNLNRLIDKDPGNFNLYWSDTPLKINDDLLITTIDRDKTGAYLEAFLENFDGALRTTCILAIVFYFTLVYTVSKLILEKSQKDICYLKIFGYGDGEVASIYLLGMTIAVALFYPLSLPIFDRLVRYLFALSISKLSVYMEPHFAMTSYLYIYALDLAVFVAAQWLGRRKIKALNMVVELKKVSG</sequence>
<comment type="caution">
    <text evidence="2">The sequence shown here is derived from an EMBL/GenBank/DDBJ whole genome shotgun (WGS) entry which is preliminary data.</text>
</comment>
<evidence type="ECO:0000256" key="1">
    <source>
        <dbReference type="SAM" id="Phobius"/>
    </source>
</evidence>
<dbReference type="RefSeq" id="WP_180500260.1">
    <property type="nucleotide sequence ID" value="NZ_CAIJCS010000019.1"/>
</dbReference>
<evidence type="ECO:0000313" key="2">
    <source>
        <dbReference type="EMBL" id="CAC9932366.1"/>
    </source>
</evidence>
<keyword evidence="1" id="KW-0812">Transmembrane</keyword>
<feature type="transmembrane region" description="Helical" evidence="1">
    <location>
        <begin position="624"/>
        <end position="648"/>
    </location>
</feature>
<dbReference type="PANTHER" id="PTHR30287">
    <property type="entry name" value="MEMBRANE COMPONENT OF PREDICTED ABC SUPERFAMILY METABOLITE UPTAKE TRANSPORTER"/>
    <property type="match status" value="1"/>
</dbReference>
<keyword evidence="3" id="KW-1185">Reference proteome</keyword>
<feature type="transmembrane region" description="Helical" evidence="1">
    <location>
        <begin position="351"/>
        <end position="374"/>
    </location>
</feature>
<feature type="transmembrane region" description="Helical" evidence="1">
    <location>
        <begin position="718"/>
        <end position="736"/>
    </location>
</feature>
<dbReference type="Proteomes" id="UP000586454">
    <property type="component" value="Unassembled WGS sequence"/>
</dbReference>
<feature type="transmembrane region" description="Helical" evidence="1">
    <location>
        <begin position="669"/>
        <end position="691"/>
    </location>
</feature>
<name>A0A6V6Y514_9FIRM</name>
<dbReference type="AlphaFoldDB" id="A0A6V6Y514"/>
<dbReference type="InterPro" id="IPR038766">
    <property type="entry name" value="Membrane_comp_ABC_pdt"/>
</dbReference>
<evidence type="ECO:0000313" key="3">
    <source>
        <dbReference type="Proteomes" id="UP000586454"/>
    </source>
</evidence>
<accession>A0A6V6Y514</accession>
<feature type="transmembrane region" description="Helical" evidence="1">
    <location>
        <begin position="310"/>
        <end position="331"/>
    </location>
</feature>
<reference evidence="2 3" key="1">
    <citation type="submission" date="2020-06" db="EMBL/GenBank/DDBJ databases">
        <authorList>
            <person name="Criscuolo A."/>
        </authorList>
    </citation>
    <scope>NUCLEOTIDE SEQUENCE [LARGE SCALE GENOMIC DNA]</scope>
    <source>
        <strain evidence="2">1804121828</strain>
    </source>
</reference>
<gene>
    <name evidence="2" type="ORF">PEPNEM18_01213</name>
</gene>
<protein>
    <submittedName>
        <fullName evidence="2">Efflux ABC transporter, permease protein</fullName>
    </submittedName>
</protein>
<dbReference type="PANTHER" id="PTHR30287:SF1">
    <property type="entry name" value="INNER MEMBRANE PROTEIN"/>
    <property type="match status" value="1"/>
</dbReference>
<organism evidence="2 3">
    <name type="scientific">Aedoeadaptatus nemausensis</name>
    <dbReference type="NCBI Taxonomy" id="2582829"/>
    <lineage>
        <taxon>Bacteria</taxon>
        <taxon>Bacillati</taxon>
        <taxon>Bacillota</taxon>
        <taxon>Tissierellia</taxon>
        <taxon>Tissierellales</taxon>
        <taxon>Peptoniphilaceae</taxon>
        <taxon>Aedoeadaptatus</taxon>
    </lineage>
</organism>
<keyword evidence="1" id="KW-0472">Membrane</keyword>